<dbReference type="Proteomes" id="UP000236731">
    <property type="component" value="Unassembled WGS sequence"/>
</dbReference>
<evidence type="ECO:0000313" key="3">
    <source>
        <dbReference type="EMBL" id="SEG67344.1"/>
    </source>
</evidence>
<evidence type="ECO:0000313" key="4">
    <source>
        <dbReference type="Proteomes" id="UP000236731"/>
    </source>
</evidence>
<dbReference type="SUPFAM" id="SSF46785">
    <property type="entry name" value="Winged helix' DNA-binding domain"/>
    <property type="match status" value="2"/>
</dbReference>
<feature type="compositionally biased region" description="Polar residues" evidence="2">
    <location>
        <begin position="176"/>
        <end position="188"/>
    </location>
</feature>
<evidence type="ECO:0000256" key="1">
    <source>
        <dbReference type="HAMAP-Rule" id="MF_01584"/>
    </source>
</evidence>
<dbReference type="PANTHER" id="PTHR38768">
    <property type="entry name" value="UPF0502 PROTEIN YCEH"/>
    <property type="match status" value="1"/>
</dbReference>
<dbReference type="AlphaFoldDB" id="A0A1H6C300"/>
<proteinExistence type="inferred from homology"/>
<keyword evidence="4" id="KW-1185">Reference proteome</keyword>
<evidence type="ECO:0000256" key="2">
    <source>
        <dbReference type="SAM" id="MobiDB-lite"/>
    </source>
</evidence>
<dbReference type="InterPro" id="IPR036390">
    <property type="entry name" value="WH_DNA-bd_sf"/>
</dbReference>
<dbReference type="RefSeq" id="WP_103907530.1">
    <property type="nucleotide sequence ID" value="NZ_CP049246.1"/>
</dbReference>
<dbReference type="InterPro" id="IPR007432">
    <property type="entry name" value="DUF480"/>
</dbReference>
<dbReference type="Pfam" id="PF04337">
    <property type="entry name" value="DUF480"/>
    <property type="match status" value="1"/>
</dbReference>
<dbReference type="EMBL" id="FNUT01000013">
    <property type="protein sequence ID" value="SEG67344.1"/>
    <property type="molecule type" value="Genomic_DNA"/>
</dbReference>
<gene>
    <name evidence="3" type="ORF">SAMN05421877_1132</name>
</gene>
<feature type="region of interest" description="Disordered" evidence="2">
    <location>
        <begin position="174"/>
        <end position="193"/>
    </location>
</feature>
<dbReference type="PANTHER" id="PTHR38768:SF1">
    <property type="entry name" value="UPF0502 PROTEIN YCEH"/>
    <property type="match status" value="1"/>
</dbReference>
<comment type="similarity">
    <text evidence="1">Belongs to the UPF0502 family.</text>
</comment>
<reference evidence="4" key="1">
    <citation type="submission" date="2016-10" db="EMBL/GenBank/DDBJ databases">
        <authorList>
            <person name="Varghese N."/>
            <person name="Submissions S."/>
        </authorList>
    </citation>
    <scope>NUCLEOTIDE SEQUENCE [LARGE SCALE GENOMIC DNA]</scope>
    <source>
        <strain evidence="4">DSM 22361</strain>
    </source>
</reference>
<dbReference type="HAMAP" id="MF_01584">
    <property type="entry name" value="UPF0502"/>
    <property type="match status" value="1"/>
</dbReference>
<organism evidence="3 4">
    <name type="scientific">Sphingobacterium lactis</name>
    <dbReference type="NCBI Taxonomy" id="797291"/>
    <lineage>
        <taxon>Bacteria</taxon>
        <taxon>Pseudomonadati</taxon>
        <taxon>Bacteroidota</taxon>
        <taxon>Sphingobacteriia</taxon>
        <taxon>Sphingobacteriales</taxon>
        <taxon>Sphingobacteriaceae</taxon>
        <taxon>Sphingobacterium</taxon>
    </lineage>
</organism>
<sequence length="222" mass="25212">MEENATIPQLSPEEIRVLGSLIEKSKTTPENYPLTLNALQTACNQKSSRKPVVQYDEETIVHVIDSLKKKGFVSTVVGGGSRVMKYKHNLAIQFPLLPQETAILCLLFLRGPLTAGEINSNSGRLYEFEDLDEVQTLMNKLSSEEPVYIKQLPKQVGQKESRYIHLFGEFDEEAYQESTTGSEGQSTERSSRVKELEDRVQVLEEQLLQLRTEFDKLMQDLT</sequence>
<name>A0A1H6C300_9SPHI</name>
<dbReference type="Gene3D" id="1.10.10.10">
    <property type="entry name" value="Winged helix-like DNA-binding domain superfamily/Winged helix DNA-binding domain"/>
    <property type="match status" value="2"/>
</dbReference>
<dbReference type="OrthoDB" id="9784785at2"/>
<protein>
    <submittedName>
        <fullName evidence="3">Uncharacterized protein</fullName>
    </submittedName>
</protein>
<accession>A0A1H6C300</accession>
<dbReference type="InterPro" id="IPR036388">
    <property type="entry name" value="WH-like_DNA-bd_sf"/>
</dbReference>